<proteinExistence type="inferred from homology"/>
<dbReference type="Proteomes" id="UP000286402">
    <property type="component" value="Unassembled WGS sequence"/>
</dbReference>
<dbReference type="GO" id="GO:0008137">
    <property type="term" value="F:NADH dehydrogenase (ubiquinone) activity"/>
    <property type="evidence" value="ECO:0007669"/>
    <property type="project" value="InterPro"/>
</dbReference>
<feature type="transmembrane region" description="Helical" evidence="5">
    <location>
        <begin position="118"/>
        <end position="134"/>
    </location>
</feature>
<evidence type="ECO:0000256" key="1">
    <source>
        <dbReference type="ARBA" id="ARBA00004127"/>
    </source>
</evidence>
<dbReference type="NCBIfam" id="TIGR01770">
    <property type="entry name" value="NDH_I_N"/>
    <property type="match status" value="1"/>
</dbReference>
<feature type="transmembrane region" description="Helical" evidence="5">
    <location>
        <begin position="342"/>
        <end position="363"/>
    </location>
</feature>
<dbReference type="RefSeq" id="WP_120333691.1">
    <property type="nucleotide sequence ID" value="NZ_MCAQ01000005.1"/>
</dbReference>
<dbReference type="PANTHER" id="PTHR22773">
    <property type="entry name" value="NADH DEHYDROGENASE"/>
    <property type="match status" value="1"/>
</dbReference>
<feature type="transmembrane region" description="Helical" evidence="5">
    <location>
        <begin position="384"/>
        <end position="405"/>
    </location>
</feature>
<keyword evidence="5" id="KW-1003">Cell membrane</keyword>
<keyword evidence="5" id="KW-1278">Translocase</keyword>
<dbReference type="GO" id="GO:0050136">
    <property type="term" value="F:NADH dehydrogenase (quinone) (non-electrogenic) activity"/>
    <property type="evidence" value="ECO:0007669"/>
    <property type="project" value="UniProtKB-UniRule"/>
</dbReference>
<comment type="subcellular location">
    <subcellularLocation>
        <location evidence="5">Cell membrane</location>
        <topology evidence="5">Multi-pass membrane protein</topology>
    </subcellularLocation>
    <subcellularLocation>
        <location evidence="1">Endomembrane system</location>
        <topology evidence="1">Multi-pass membrane protein</topology>
    </subcellularLocation>
    <subcellularLocation>
        <location evidence="6">Membrane</location>
        <topology evidence="6">Multi-pass membrane protein</topology>
    </subcellularLocation>
</comment>
<feature type="transmembrane region" description="Helical" evidence="5">
    <location>
        <begin position="49"/>
        <end position="67"/>
    </location>
</feature>
<keyword evidence="5" id="KW-0874">Quinone</keyword>
<feature type="transmembrane region" description="Helical" evidence="5">
    <location>
        <begin position="253"/>
        <end position="274"/>
    </location>
</feature>
<keyword evidence="4 5" id="KW-0472">Membrane</keyword>
<dbReference type="Pfam" id="PF00361">
    <property type="entry name" value="Proton_antipo_M"/>
    <property type="match status" value="1"/>
</dbReference>
<feature type="transmembrane region" description="Helical" evidence="5">
    <location>
        <begin position="425"/>
        <end position="446"/>
    </location>
</feature>
<comment type="function">
    <text evidence="5">NDH-1 shuttles electrons from NADH, via FMN and iron-sulfur (Fe-S) centers, to quinones in the respiratory chain. The immediate electron acceptor for the enzyme in this species is believed to be a menaquinone. Couples the redox reaction to proton translocation (for every two electrons transferred, four hydrogen ions are translocated across the cytoplasmic membrane), and thus conserves the redox energy in a proton gradient.</text>
</comment>
<dbReference type="GO" id="GO:0048038">
    <property type="term" value="F:quinone binding"/>
    <property type="evidence" value="ECO:0007669"/>
    <property type="project" value="UniProtKB-KW"/>
</dbReference>
<keyword evidence="5" id="KW-0813">Transport</keyword>
<name>A0A420G251_9SPHI</name>
<dbReference type="GO" id="GO:0042773">
    <property type="term" value="P:ATP synthesis coupled electron transport"/>
    <property type="evidence" value="ECO:0007669"/>
    <property type="project" value="InterPro"/>
</dbReference>
<comment type="subunit">
    <text evidence="5">NDH-1 is composed of 14 different subunits. Subunits NuoA, H, J, K, L, M, N constitute the membrane sector of the complex.</text>
</comment>
<evidence type="ECO:0000256" key="4">
    <source>
        <dbReference type="ARBA" id="ARBA00023136"/>
    </source>
</evidence>
<dbReference type="InterPro" id="IPR001750">
    <property type="entry name" value="ND/Mrp_TM"/>
</dbReference>
<comment type="similarity">
    <text evidence="5">Belongs to the complex I subunit 2 family.</text>
</comment>
<dbReference type="InterPro" id="IPR003918">
    <property type="entry name" value="NADH_UbQ_OxRdtase"/>
</dbReference>
<dbReference type="PRINTS" id="PR01437">
    <property type="entry name" value="NUOXDRDTASE4"/>
</dbReference>
<dbReference type="GO" id="GO:0005886">
    <property type="term" value="C:plasma membrane"/>
    <property type="evidence" value="ECO:0007669"/>
    <property type="project" value="UniProtKB-SubCell"/>
</dbReference>
<feature type="transmembrane region" description="Helical" evidence="5">
    <location>
        <begin position="87"/>
        <end position="106"/>
    </location>
</feature>
<feature type="transmembrane region" description="Helical" evidence="5">
    <location>
        <begin position="140"/>
        <end position="162"/>
    </location>
</feature>
<evidence type="ECO:0000259" key="7">
    <source>
        <dbReference type="Pfam" id="PF00361"/>
    </source>
</evidence>
<evidence type="ECO:0000256" key="3">
    <source>
        <dbReference type="ARBA" id="ARBA00022989"/>
    </source>
</evidence>
<keyword evidence="5" id="KW-0520">NAD</keyword>
<dbReference type="HAMAP" id="MF_00445">
    <property type="entry name" value="NDH1_NuoN_1"/>
    <property type="match status" value="1"/>
</dbReference>
<evidence type="ECO:0000313" key="9">
    <source>
        <dbReference type="Proteomes" id="UP000286402"/>
    </source>
</evidence>
<keyword evidence="9" id="KW-1185">Reference proteome</keyword>
<dbReference type="EC" id="7.1.1.-" evidence="5"/>
<feature type="domain" description="NADH:quinone oxidoreductase/Mrp antiporter transmembrane" evidence="7">
    <location>
        <begin position="137"/>
        <end position="423"/>
    </location>
</feature>
<evidence type="ECO:0000256" key="6">
    <source>
        <dbReference type="RuleBase" id="RU000320"/>
    </source>
</evidence>
<gene>
    <name evidence="5" type="primary">nuoN</name>
    <name evidence="8" type="ORF">BCY89_26100</name>
</gene>
<dbReference type="GO" id="GO:0012505">
    <property type="term" value="C:endomembrane system"/>
    <property type="evidence" value="ECO:0007669"/>
    <property type="project" value="UniProtKB-SubCell"/>
</dbReference>
<sequence>MLAFSPYISSFIDQIIVSIPYFKPELTLIVTFIGTILASLFIDKHWKHTSFVITLIGLLLSGCYLVGQGLSKVEMAGFFDMIQVDAFATSARLIILLSTMLICVFIQQRHQAHGRPLGDLYAVLLTATLGLNLLTMSSNWLMIFIAVETVSISSYIMVGYFSSTKVQSEAALKYVLFGSICAAVMLYGLSLLYGFTGNLNFDAPSHIAGLMEAPQIMISIALLFLLTGIGFKLSFFPFHVWSPDVYQGAPTVITTYLATVPKIAVVVLLSKILSAWLNVSFYFSDFLTYVIIAIAIATMLIGNLAALRQQDAKRMMAYSSIGHTGILLMAVLVYQNNESNVLLFYLSIYALMNIAVFIFIDALEASLGNTSIESYRGLGKQYPLLFTSFSIVLIALVGLPPTAGFVGKLLVFSKVFEQYQNFQSFGLLALLLVGALTSVISLFYYFKIPLNAFLRDNTGSPAVNFNRVLLCIGILCTLAVLILGIFPDLLLSAF</sequence>
<feature type="transmembrane region" description="Helical" evidence="5">
    <location>
        <begin position="216"/>
        <end position="241"/>
    </location>
</feature>
<keyword evidence="2 5" id="KW-0812">Transmembrane</keyword>
<dbReference type="AlphaFoldDB" id="A0A420G251"/>
<feature type="transmembrane region" description="Helical" evidence="5">
    <location>
        <begin position="174"/>
        <end position="196"/>
    </location>
</feature>
<keyword evidence="3 5" id="KW-1133">Transmembrane helix</keyword>
<feature type="transmembrane region" description="Helical" evidence="5">
    <location>
        <begin position="467"/>
        <end position="486"/>
    </location>
</feature>
<dbReference type="EMBL" id="MCAQ01000005">
    <property type="protein sequence ID" value="RKF39228.1"/>
    <property type="molecule type" value="Genomic_DNA"/>
</dbReference>
<feature type="transmembrane region" description="Helical" evidence="5">
    <location>
        <begin position="26"/>
        <end position="42"/>
    </location>
</feature>
<feature type="transmembrane region" description="Helical" evidence="5">
    <location>
        <begin position="317"/>
        <end position="336"/>
    </location>
</feature>
<dbReference type="InterPro" id="IPR010096">
    <property type="entry name" value="NADH-Q_OxRdtase_suN/2"/>
</dbReference>
<protein>
    <recommendedName>
        <fullName evidence="5">NADH-quinone oxidoreductase subunit N</fullName>
        <ecNumber evidence="5">7.1.1.-</ecNumber>
    </recommendedName>
    <alternativeName>
        <fullName evidence="5">NADH dehydrogenase I subunit N</fullName>
    </alternativeName>
    <alternativeName>
        <fullName evidence="5">NDH-1 subunit N</fullName>
    </alternativeName>
</protein>
<comment type="catalytic activity">
    <reaction evidence="5">
        <text>a quinone + NADH + 5 H(+)(in) = a quinol + NAD(+) + 4 H(+)(out)</text>
        <dbReference type="Rhea" id="RHEA:57888"/>
        <dbReference type="ChEBI" id="CHEBI:15378"/>
        <dbReference type="ChEBI" id="CHEBI:24646"/>
        <dbReference type="ChEBI" id="CHEBI:57540"/>
        <dbReference type="ChEBI" id="CHEBI:57945"/>
        <dbReference type="ChEBI" id="CHEBI:132124"/>
    </reaction>
</comment>
<evidence type="ECO:0000313" key="8">
    <source>
        <dbReference type="EMBL" id="RKF39228.1"/>
    </source>
</evidence>
<organism evidence="8 9">
    <name type="scientific">Sphingobacterium siyangense</name>
    <dbReference type="NCBI Taxonomy" id="459529"/>
    <lineage>
        <taxon>Bacteria</taxon>
        <taxon>Pseudomonadati</taxon>
        <taxon>Bacteroidota</taxon>
        <taxon>Sphingobacteriia</taxon>
        <taxon>Sphingobacteriales</taxon>
        <taxon>Sphingobacteriaceae</taxon>
        <taxon>Sphingobacterium</taxon>
    </lineage>
</organism>
<accession>A0A420G251</accession>
<reference evidence="8 9" key="1">
    <citation type="submission" date="2016-07" db="EMBL/GenBank/DDBJ databases">
        <title>Genome analysis of Sphingobacterium siyangense T12B17.</title>
        <authorList>
            <person name="Xu D."/>
            <person name="Su Y."/>
            <person name="Zheng S."/>
        </authorList>
    </citation>
    <scope>NUCLEOTIDE SEQUENCE [LARGE SCALE GENOMIC DNA]</scope>
    <source>
        <strain evidence="8 9">T12B17</strain>
    </source>
</reference>
<evidence type="ECO:0000256" key="2">
    <source>
        <dbReference type="ARBA" id="ARBA00022692"/>
    </source>
</evidence>
<evidence type="ECO:0000256" key="5">
    <source>
        <dbReference type="HAMAP-Rule" id="MF_00445"/>
    </source>
</evidence>
<comment type="caution">
    <text evidence="8">The sequence shown here is derived from an EMBL/GenBank/DDBJ whole genome shotgun (WGS) entry which is preliminary data.</text>
</comment>
<feature type="transmembrane region" description="Helical" evidence="5">
    <location>
        <begin position="286"/>
        <end position="305"/>
    </location>
</feature>